<accession>A0A4Y7WMB5</accession>
<evidence type="ECO:0000259" key="2">
    <source>
        <dbReference type="Pfam" id="PF01636"/>
    </source>
</evidence>
<dbReference type="Gene3D" id="3.90.1200.10">
    <property type="match status" value="1"/>
</dbReference>
<dbReference type="Proteomes" id="UP000298210">
    <property type="component" value="Unassembled WGS sequence"/>
</dbReference>
<dbReference type="InterPro" id="IPR011009">
    <property type="entry name" value="Kinase-like_dom_sf"/>
</dbReference>
<protein>
    <recommendedName>
        <fullName evidence="2">Aminoglycoside phosphotransferase domain-containing protein</fullName>
    </recommendedName>
</protein>
<proteinExistence type="inferred from homology"/>
<evidence type="ECO:0000313" key="4">
    <source>
        <dbReference type="Proteomes" id="UP000298210"/>
    </source>
</evidence>
<dbReference type="SUPFAM" id="SSF56112">
    <property type="entry name" value="Protein kinase-like (PK-like)"/>
    <property type="match status" value="1"/>
</dbReference>
<comment type="similarity">
    <text evidence="1">Belongs to the pseudomonas-type ThrB family.</text>
</comment>
<comment type="caution">
    <text evidence="3">The sequence shown here is derived from an EMBL/GenBank/DDBJ whole genome shotgun (WGS) entry which is preliminary data.</text>
</comment>
<dbReference type="PANTHER" id="PTHR21064">
    <property type="entry name" value="AMINOGLYCOSIDE PHOSPHOTRANSFERASE DOMAIN-CONTAINING PROTEIN-RELATED"/>
    <property type="match status" value="1"/>
</dbReference>
<dbReference type="GO" id="GO:0004413">
    <property type="term" value="F:homoserine kinase activity"/>
    <property type="evidence" value="ECO:0007669"/>
    <property type="project" value="TreeGrafter"/>
</dbReference>
<dbReference type="Pfam" id="PF01636">
    <property type="entry name" value="APH"/>
    <property type="match status" value="1"/>
</dbReference>
<organism evidence="3 4">
    <name type="scientific">Shouchella lehensis</name>
    <dbReference type="NCBI Taxonomy" id="300825"/>
    <lineage>
        <taxon>Bacteria</taxon>
        <taxon>Bacillati</taxon>
        <taxon>Bacillota</taxon>
        <taxon>Bacilli</taxon>
        <taxon>Bacillales</taxon>
        <taxon>Bacillaceae</taxon>
        <taxon>Shouchella</taxon>
    </lineage>
</organism>
<dbReference type="RefSeq" id="WP_078440221.1">
    <property type="nucleotide sequence ID" value="NZ_SNUX01000002.1"/>
</dbReference>
<dbReference type="InterPro" id="IPR002575">
    <property type="entry name" value="Aminoglycoside_PTrfase"/>
</dbReference>
<dbReference type="InterPro" id="IPR050249">
    <property type="entry name" value="Pseudomonas-type_ThrB"/>
</dbReference>
<dbReference type="EMBL" id="SNUX01000002">
    <property type="protein sequence ID" value="TES49826.1"/>
    <property type="molecule type" value="Genomic_DNA"/>
</dbReference>
<sequence length="306" mass="36142">MKKGDTMQAVLKKIAQYYPFTADRFVCLGGFNQHVFKNNSYVLKVFREDQASIEQLEHEVNVTAFMNRAGVPSAKIVQSFNGREIEHILYRGVHYFCFVQTHIAGDSIPITDLKSTQVYQWGASIGALHETGKLYPHKAKVQHWHEESLLSVAEGLLEEPLQSNWRNLYNQLSALSTNHQCYGLIHHDFHHENIRFSKNKLYILDYESAIHHWYIYDLAIPIYHAALFIEKDKRCQWYESFSTMLLEGYASKTTLQKKWVDKLPYFVYYRQWYSYLYFEKHLEKNEQVTQMLEKMKSYLAAEKTII</sequence>
<name>A0A4Y7WMB5_9BACI</name>
<dbReference type="GO" id="GO:0009088">
    <property type="term" value="P:threonine biosynthetic process"/>
    <property type="evidence" value="ECO:0007669"/>
    <property type="project" value="TreeGrafter"/>
</dbReference>
<reference evidence="3 4" key="1">
    <citation type="submission" date="2019-03" db="EMBL/GenBank/DDBJ databases">
        <authorList>
            <person name="Liu G."/>
        </authorList>
    </citation>
    <scope>NUCLEOTIDE SEQUENCE [LARGE SCALE GENOMIC DNA]</scope>
    <source>
        <strain evidence="3 4">DSM 19099</strain>
    </source>
</reference>
<evidence type="ECO:0000256" key="1">
    <source>
        <dbReference type="ARBA" id="ARBA00038240"/>
    </source>
</evidence>
<gene>
    <name evidence="3" type="ORF">E2L03_10270</name>
</gene>
<dbReference type="PANTHER" id="PTHR21064:SF6">
    <property type="entry name" value="AMINOGLYCOSIDE PHOSPHOTRANSFERASE DOMAIN-CONTAINING PROTEIN"/>
    <property type="match status" value="1"/>
</dbReference>
<evidence type="ECO:0000313" key="3">
    <source>
        <dbReference type="EMBL" id="TES49826.1"/>
    </source>
</evidence>
<dbReference type="AlphaFoldDB" id="A0A4Y7WMB5"/>
<feature type="domain" description="Aminoglycoside phosphotransferase" evidence="2">
    <location>
        <begin position="39"/>
        <end position="241"/>
    </location>
</feature>